<feature type="compositionally biased region" description="Polar residues" evidence="1">
    <location>
        <begin position="337"/>
        <end position="347"/>
    </location>
</feature>
<feature type="compositionally biased region" description="Low complexity" evidence="1">
    <location>
        <begin position="258"/>
        <end position="269"/>
    </location>
</feature>
<dbReference type="VEuPathDB" id="FungiDB:I303_06046"/>
<feature type="region of interest" description="Disordered" evidence="1">
    <location>
        <begin position="172"/>
        <end position="216"/>
    </location>
</feature>
<evidence type="ECO:0000256" key="1">
    <source>
        <dbReference type="SAM" id="MobiDB-lite"/>
    </source>
</evidence>
<keyword evidence="4" id="KW-1185">Reference proteome</keyword>
<dbReference type="AlphaFoldDB" id="A0A1A6A123"/>
<feature type="region of interest" description="Disordered" evidence="1">
    <location>
        <begin position="523"/>
        <end position="548"/>
    </location>
</feature>
<accession>A0A1A6A123</accession>
<dbReference type="RefSeq" id="XP_018261606.1">
    <property type="nucleotide sequence ID" value="XM_018409333.1"/>
</dbReference>
<sequence length="641" mass="67026">MPSLADTLDTLSSRSSELAYLSTLNSRPDGPFVQAYLGSSSSSSGYASGKEGGRGNVLRLIRDSSDGETRLFKFIGEASTQSGGGVAGGGGGGNKKVEKRENVLVTPLKDLKKARSGEGGRDEVEVVLRTAMKLVDDYRPMPRARAHIANLLDSHHASQERLVELERLIEEASNSRSTARATSSTAKSPTPTAAESGLTDASASAPGSTSTDQPKLTTDEAIKAEEAALRALEASLIPLRRANQSTEPTGYSPPPPSTKTLPSSPPIKSNSANTIQTPAKTPTRAFPPTASTQMQTLAPEMPHVTNSLVVNGMTPRRVDRFSPLKLLTPRAPIGSSGLRNNNANANDETGAGAPRRSIFGRPSNARQSVSVATPGSSNTAYKPPAGPFSTPYKNLLAGESGRTPGAPKTATSEQEEAEAEADQTIVVARPSSPPVLAPVVDPLPTPVKTAEDEGDAGAHTPKAHIASEDRDDKLEGIDINAAGVQAGVAKIWSTLGEMMRQGTKDGQEPGQDVDSSVKHLIHLSNSDVPRPPSPSSSSTSSMITTPTNKPITSETILFAHLLLSILRSIDPSSAQALASSTSGQEGGVDMTDLKEQLTSIAKARQFDGANTVGTKMIYAAVGKRAIRIDRKGGSGKIRFAV</sequence>
<reference evidence="3" key="3">
    <citation type="submission" date="2024-02" db="EMBL/GenBank/DDBJ databases">
        <title>Comparative genomics of Cryptococcus and Kwoniella reveals pathogenesis evolution and contrasting modes of karyotype evolution via chromosome fusion or intercentromeric recombination.</title>
        <authorList>
            <person name="Coelho M.A."/>
            <person name="David-Palma M."/>
            <person name="Shea T."/>
            <person name="Bowers K."/>
            <person name="McGinley-Smith S."/>
            <person name="Mohammad A.W."/>
            <person name="Gnirke A."/>
            <person name="Yurkov A.M."/>
            <person name="Nowrousian M."/>
            <person name="Sun S."/>
            <person name="Cuomo C.A."/>
            <person name="Heitman J."/>
        </authorList>
    </citation>
    <scope>NUCLEOTIDE SEQUENCE</scope>
    <source>
        <strain evidence="3">CBS 10117</strain>
    </source>
</reference>
<dbReference type="EMBL" id="CP144536">
    <property type="protein sequence ID" value="WWC63424.1"/>
    <property type="molecule type" value="Genomic_DNA"/>
</dbReference>
<dbReference type="EMBL" id="KI894033">
    <property type="protein sequence ID" value="OBR83764.1"/>
    <property type="molecule type" value="Genomic_DNA"/>
</dbReference>
<feature type="compositionally biased region" description="Polar residues" evidence="1">
    <location>
        <begin position="199"/>
        <end position="216"/>
    </location>
</feature>
<evidence type="ECO:0000313" key="3">
    <source>
        <dbReference type="EMBL" id="WWC63424.1"/>
    </source>
</evidence>
<dbReference type="KEGG" id="kdj:28969745"/>
<evidence type="ECO:0000313" key="2">
    <source>
        <dbReference type="EMBL" id="OBR83764.1"/>
    </source>
</evidence>
<feature type="compositionally biased region" description="Pro residues" evidence="1">
    <location>
        <begin position="431"/>
        <end position="445"/>
    </location>
</feature>
<reference evidence="2" key="1">
    <citation type="submission" date="2013-07" db="EMBL/GenBank/DDBJ databases">
        <title>The Genome Sequence of Cryptococcus dejecticola CBS10117.</title>
        <authorList>
            <consortium name="The Broad Institute Genome Sequencing Platform"/>
            <person name="Cuomo C."/>
            <person name="Litvintseva A."/>
            <person name="Chen Y."/>
            <person name="Heitman J."/>
            <person name="Sun S."/>
            <person name="Springer D."/>
            <person name="Dromer F."/>
            <person name="Young S.K."/>
            <person name="Zeng Q."/>
            <person name="Gargeya S."/>
            <person name="Fitzgerald M."/>
            <person name="Abouelleil A."/>
            <person name="Alvarado L."/>
            <person name="Berlin A.M."/>
            <person name="Chapman S.B."/>
            <person name="Dewar J."/>
            <person name="Goldberg J."/>
            <person name="Griggs A."/>
            <person name="Gujja S."/>
            <person name="Hansen M."/>
            <person name="Howarth C."/>
            <person name="Imamovic A."/>
            <person name="Larimer J."/>
            <person name="McCowan C."/>
            <person name="Murphy C."/>
            <person name="Pearson M."/>
            <person name="Priest M."/>
            <person name="Roberts A."/>
            <person name="Saif S."/>
            <person name="Shea T."/>
            <person name="Sykes S."/>
            <person name="Wortman J."/>
            <person name="Nusbaum C."/>
            <person name="Birren B."/>
        </authorList>
    </citation>
    <scope>NUCLEOTIDE SEQUENCE [LARGE SCALE GENOMIC DNA]</scope>
    <source>
        <strain evidence="2">CBS 10117</strain>
    </source>
</reference>
<feature type="region of interest" description="Disordered" evidence="1">
    <location>
        <begin position="332"/>
        <end position="471"/>
    </location>
</feature>
<dbReference type="GeneID" id="28969745"/>
<evidence type="ECO:0000313" key="4">
    <source>
        <dbReference type="Proteomes" id="UP000078595"/>
    </source>
</evidence>
<feature type="region of interest" description="Disordered" evidence="1">
    <location>
        <begin position="239"/>
        <end position="288"/>
    </location>
</feature>
<name>A0A1A6A123_9TREE</name>
<gene>
    <name evidence="2" type="ORF">I303_06046</name>
    <name evidence="3" type="ORF">I303_106026</name>
</gene>
<dbReference type="STRING" id="1296121.A0A1A6A123"/>
<dbReference type="OrthoDB" id="3262547at2759"/>
<feature type="compositionally biased region" description="Polar residues" evidence="1">
    <location>
        <begin position="364"/>
        <end position="380"/>
    </location>
</feature>
<dbReference type="Proteomes" id="UP000078595">
    <property type="component" value="Chromosome 7"/>
</dbReference>
<proteinExistence type="predicted"/>
<organism evidence="2">
    <name type="scientific">Kwoniella dejecticola CBS 10117</name>
    <dbReference type="NCBI Taxonomy" id="1296121"/>
    <lineage>
        <taxon>Eukaryota</taxon>
        <taxon>Fungi</taxon>
        <taxon>Dikarya</taxon>
        <taxon>Basidiomycota</taxon>
        <taxon>Agaricomycotina</taxon>
        <taxon>Tremellomycetes</taxon>
        <taxon>Tremellales</taxon>
        <taxon>Cryptococcaceae</taxon>
        <taxon>Kwoniella</taxon>
    </lineage>
</organism>
<feature type="compositionally biased region" description="Low complexity" evidence="1">
    <location>
        <begin position="172"/>
        <end position="194"/>
    </location>
</feature>
<protein>
    <submittedName>
        <fullName evidence="2">Uncharacterized protein</fullName>
    </submittedName>
</protein>
<feature type="compositionally biased region" description="Low complexity" evidence="1">
    <location>
        <begin position="535"/>
        <end position="547"/>
    </location>
</feature>
<reference evidence="3" key="2">
    <citation type="submission" date="2013-07" db="EMBL/GenBank/DDBJ databases">
        <authorList>
            <consortium name="The Broad Institute Genome Sequencing Platform"/>
            <person name="Cuomo C."/>
            <person name="Litvintseva A."/>
            <person name="Chen Y."/>
            <person name="Heitman J."/>
            <person name="Sun S."/>
            <person name="Springer D."/>
            <person name="Dromer F."/>
            <person name="Young S.K."/>
            <person name="Zeng Q."/>
            <person name="Gargeya S."/>
            <person name="Fitzgerald M."/>
            <person name="Abouelleil A."/>
            <person name="Alvarado L."/>
            <person name="Berlin A.M."/>
            <person name="Chapman S.B."/>
            <person name="Dewar J."/>
            <person name="Goldberg J."/>
            <person name="Griggs A."/>
            <person name="Gujja S."/>
            <person name="Hansen M."/>
            <person name="Howarth C."/>
            <person name="Imamovic A."/>
            <person name="Larimer J."/>
            <person name="McCowan C."/>
            <person name="Murphy C."/>
            <person name="Pearson M."/>
            <person name="Priest M."/>
            <person name="Roberts A."/>
            <person name="Saif S."/>
            <person name="Shea T."/>
            <person name="Sykes S."/>
            <person name="Wortman J."/>
            <person name="Nusbaum C."/>
            <person name="Birren B."/>
        </authorList>
    </citation>
    <scope>NUCLEOTIDE SEQUENCE</scope>
    <source>
        <strain evidence="3">CBS 10117</strain>
    </source>
</reference>
<feature type="compositionally biased region" description="Polar residues" evidence="1">
    <location>
        <begin position="270"/>
        <end position="280"/>
    </location>
</feature>